<name>A0A846ZEB8_9GAMM</name>
<dbReference type="InterPro" id="IPR036610">
    <property type="entry name" value="PEBP-like_sf"/>
</dbReference>
<organism evidence="2 3">
    <name type="scientific">Oleiagrimonas citrea</name>
    <dbReference type="NCBI Taxonomy" id="1665687"/>
    <lineage>
        <taxon>Bacteria</taxon>
        <taxon>Pseudomonadati</taxon>
        <taxon>Pseudomonadota</taxon>
        <taxon>Gammaproteobacteria</taxon>
        <taxon>Lysobacterales</taxon>
        <taxon>Rhodanobacteraceae</taxon>
        <taxon>Oleiagrimonas</taxon>
    </lineage>
</organism>
<dbReference type="Gene3D" id="3.90.280.10">
    <property type="entry name" value="PEBP-like"/>
    <property type="match status" value="1"/>
</dbReference>
<dbReference type="InterPro" id="IPR008914">
    <property type="entry name" value="PEBP"/>
</dbReference>
<reference evidence="2 3" key="1">
    <citation type="journal article" date="2017" name="Int. J. Syst. Evol. Microbiol.">
        <title>Oleiagrimonas citrea sp. nov., a marine bacterium isolated from tidal flat sediment and emended description of the genus Oleiagrimonas Fang et al. 2015 and Oleiagrimonas soli.</title>
        <authorList>
            <person name="Yang S.H."/>
            <person name="Seo H.S."/>
            <person name="Seong C.N."/>
            <person name="Kwon K.K."/>
        </authorList>
    </citation>
    <scope>NUCLEOTIDE SEQUENCE [LARGE SCALE GENOMIC DNA]</scope>
    <source>
        <strain evidence="2 3">MEBiC09124</strain>
    </source>
</reference>
<feature type="chain" id="PRO_5032848294" evidence="1">
    <location>
        <begin position="20"/>
        <end position="175"/>
    </location>
</feature>
<dbReference type="CDD" id="cd00865">
    <property type="entry name" value="PEBP_bact_arch"/>
    <property type="match status" value="1"/>
</dbReference>
<dbReference type="EMBL" id="JAAZQD010000001">
    <property type="protein sequence ID" value="NKZ37396.1"/>
    <property type="molecule type" value="Genomic_DNA"/>
</dbReference>
<keyword evidence="3" id="KW-1185">Reference proteome</keyword>
<accession>A0A846ZEB8</accession>
<dbReference type="NCBIfam" id="TIGR00481">
    <property type="entry name" value="YbhB/YbcL family Raf kinase inhibitor-like protein"/>
    <property type="match status" value="1"/>
</dbReference>
<dbReference type="AlphaFoldDB" id="A0A846ZEB8"/>
<dbReference type="PANTHER" id="PTHR30289">
    <property type="entry name" value="UNCHARACTERIZED PROTEIN YBCL-RELATED"/>
    <property type="match status" value="1"/>
</dbReference>
<gene>
    <name evidence="2" type="ORF">HF690_00325</name>
</gene>
<sequence>MIRLVLVVLLLTVAISAQAGSSFTVTVDAGDGHGHVRRHFVYPACGGDNVSPRVHWTHAPHGARGFALTVFDPDANHGKGWWHWFVIDLPATATALQEGASPRAPAHSLRNDFGTRGWGGPCPPVGDGPHHYVFTLYALDTATLGLPANVTPAAALEAVHAHTLRRASTTFVYAR</sequence>
<evidence type="ECO:0000313" key="2">
    <source>
        <dbReference type="EMBL" id="NKZ37396.1"/>
    </source>
</evidence>
<dbReference type="InterPro" id="IPR005247">
    <property type="entry name" value="YbhB_YbcL/LppC-like"/>
</dbReference>
<evidence type="ECO:0000256" key="1">
    <source>
        <dbReference type="SAM" id="SignalP"/>
    </source>
</evidence>
<proteinExistence type="predicted"/>
<dbReference type="SUPFAM" id="SSF49777">
    <property type="entry name" value="PEBP-like"/>
    <property type="match status" value="1"/>
</dbReference>
<dbReference type="Pfam" id="PF01161">
    <property type="entry name" value="PBP"/>
    <property type="match status" value="1"/>
</dbReference>
<dbReference type="RefSeq" id="WP_168608069.1">
    <property type="nucleotide sequence ID" value="NZ_JAAZQD010000001.1"/>
</dbReference>
<protein>
    <submittedName>
        <fullName evidence="2">YbhB/YbcL family Raf kinase inhibitor-like protein</fullName>
    </submittedName>
</protein>
<comment type="caution">
    <text evidence="2">The sequence shown here is derived from an EMBL/GenBank/DDBJ whole genome shotgun (WGS) entry which is preliminary data.</text>
</comment>
<feature type="signal peptide" evidence="1">
    <location>
        <begin position="1"/>
        <end position="19"/>
    </location>
</feature>
<dbReference type="PANTHER" id="PTHR30289:SF1">
    <property type="entry name" value="PEBP (PHOSPHATIDYLETHANOLAMINE-BINDING PROTEIN) FAMILY PROTEIN"/>
    <property type="match status" value="1"/>
</dbReference>
<dbReference type="Proteomes" id="UP000541636">
    <property type="component" value="Unassembled WGS sequence"/>
</dbReference>
<evidence type="ECO:0000313" key="3">
    <source>
        <dbReference type="Proteomes" id="UP000541636"/>
    </source>
</evidence>
<keyword evidence="1" id="KW-0732">Signal</keyword>